<feature type="repeat" description="ANK" evidence="3">
    <location>
        <begin position="422"/>
        <end position="454"/>
    </location>
</feature>
<proteinExistence type="predicted"/>
<dbReference type="PROSITE" id="PS50297">
    <property type="entry name" value="ANK_REP_REGION"/>
    <property type="match status" value="6"/>
</dbReference>
<dbReference type="HOGENOM" id="CLU_429924_0_0_1"/>
<dbReference type="SUPFAM" id="SSF48403">
    <property type="entry name" value="Ankyrin repeat"/>
    <property type="match status" value="2"/>
</dbReference>
<evidence type="ECO:0000256" key="2">
    <source>
        <dbReference type="ARBA" id="ARBA00023043"/>
    </source>
</evidence>
<dbReference type="eggNOG" id="KOG4177">
    <property type="taxonomic scope" value="Eukaryota"/>
</dbReference>
<evidence type="ECO:0000256" key="3">
    <source>
        <dbReference type="PROSITE-ProRule" id="PRU00023"/>
    </source>
</evidence>
<dbReference type="EMBL" id="GG662268">
    <property type="protein sequence ID" value="EAS06627.2"/>
    <property type="molecule type" value="Genomic_DNA"/>
</dbReference>
<dbReference type="PROSITE" id="PS50088">
    <property type="entry name" value="ANK_REPEAT"/>
    <property type="match status" value="6"/>
</dbReference>
<dbReference type="SMART" id="SM00248">
    <property type="entry name" value="ANK"/>
    <property type="match status" value="11"/>
</dbReference>
<accession>Q24FR8</accession>
<protein>
    <submittedName>
        <fullName evidence="4">Ankyrin domain protein</fullName>
    </submittedName>
</protein>
<dbReference type="KEGG" id="tet:TTHERM_01344720"/>
<organism evidence="4 5">
    <name type="scientific">Tetrahymena thermophila (strain SB210)</name>
    <dbReference type="NCBI Taxonomy" id="312017"/>
    <lineage>
        <taxon>Eukaryota</taxon>
        <taxon>Sar</taxon>
        <taxon>Alveolata</taxon>
        <taxon>Ciliophora</taxon>
        <taxon>Intramacronucleata</taxon>
        <taxon>Oligohymenophorea</taxon>
        <taxon>Hymenostomatida</taxon>
        <taxon>Tetrahymenina</taxon>
        <taxon>Tetrahymenidae</taxon>
        <taxon>Tetrahymena</taxon>
    </lineage>
</organism>
<dbReference type="RefSeq" id="XP_001026872.2">
    <property type="nucleotide sequence ID" value="XM_001026872.3"/>
</dbReference>
<feature type="repeat" description="ANK" evidence="3">
    <location>
        <begin position="607"/>
        <end position="639"/>
    </location>
</feature>
<feature type="repeat" description="ANK" evidence="3">
    <location>
        <begin position="455"/>
        <end position="487"/>
    </location>
</feature>
<dbReference type="OrthoDB" id="409391at2759"/>
<evidence type="ECO:0000313" key="5">
    <source>
        <dbReference type="Proteomes" id="UP000009168"/>
    </source>
</evidence>
<dbReference type="STRING" id="312017.Q24FR8"/>
<name>Q24FR8_TETTS</name>
<dbReference type="InterPro" id="IPR036770">
    <property type="entry name" value="Ankyrin_rpt-contain_sf"/>
</dbReference>
<keyword evidence="5" id="KW-1185">Reference proteome</keyword>
<dbReference type="GeneID" id="7845921"/>
<dbReference type="PRINTS" id="PR01415">
    <property type="entry name" value="ANKYRIN"/>
</dbReference>
<feature type="repeat" description="ANK" evidence="3">
    <location>
        <begin position="488"/>
        <end position="520"/>
    </location>
</feature>
<sequence length="679" mass="78538">MSDQKNQDLLKTSLCFRKLTDQKSRGNFMIIEEVIAGHITKINEHFQKLEKNGQTIEITRICNSMDAEGKTPLFYACYYNFQNLVMYLLMKGADPYITAQNGQNVFHLCCFMGHTECIALILNFERHKDRIKLFQDLKQEMKQYYFKRTDVRSGVLVSPDKHNPLVQERFQIFRSSIKNVFKGFLNTIFNRIREAITASDELQRNPIHYASLNKFTKCHKSARYLIEYGLELTGYQPFEDLFNEVSLLELNKEIRIDPRQYLPSLDMVKNFLLPQEYKELEKNFKHQLKNLILQVINSQDNEGYTPLHLASFYGDFASVQFFLKHGGDPKQVDTKNRKEVLDYAQNDQVRKYLIDLKDATRKGDDKSFNFLVNCGHQVNGKKTIFGIAPIHNAIQFVNQSKNDQILRSVVNCDADVNITDSNGWTPLHYACKNGDLETVKYLLSQNADVYKFSSKGYQPIHVAALHNRPDVIQYLLENKADKEARTVQQLTPLHLAAKKGNIESMRVLLDNQADRYAVEERNWTPLHFAAFYYHKDAVQLLQVYDADYEKLKYMTNSQGKTAKQIVTNEETRFALFTLWNAAREGNLDVVRRLTTLGNDIDGQTVYNRMTPLMFAVQNQHYLIVKFLVENGANSGIQDANGKTAFDYANEVKIMGNQPEDEQKKITKNKIIGLLNGNLY</sequence>
<evidence type="ECO:0000256" key="1">
    <source>
        <dbReference type="ARBA" id="ARBA00022737"/>
    </source>
</evidence>
<feature type="repeat" description="ANK" evidence="3">
    <location>
        <begin position="68"/>
        <end position="100"/>
    </location>
</feature>
<gene>
    <name evidence="4" type="ORF">TTHERM_01344720</name>
</gene>
<dbReference type="PANTHER" id="PTHR24198">
    <property type="entry name" value="ANKYRIN REPEAT AND PROTEIN KINASE DOMAIN-CONTAINING PROTEIN"/>
    <property type="match status" value="1"/>
</dbReference>
<feature type="repeat" description="ANK" evidence="3">
    <location>
        <begin position="302"/>
        <end position="334"/>
    </location>
</feature>
<evidence type="ECO:0000313" key="4">
    <source>
        <dbReference type="EMBL" id="EAS06627.2"/>
    </source>
</evidence>
<keyword evidence="1" id="KW-0677">Repeat</keyword>
<dbReference type="InterPro" id="IPR002110">
    <property type="entry name" value="Ankyrin_rpt"/>
</dbReference>
<dbReference type="PANTHER" id="PTHR24198:SF165">
    <property type="entry name" value="ANKYRIN REPEAT-CONTAINING PROTEIN-RELATED"/>
    <property type="match status" value="1"/>
</dbReference>
<dbReference type="AlphaFoldDB" id="Q24FR8"/>
<dbReference type="InParanoid" id="Q24FR8"/>
<dbReference type="Pfam" id="PF13857">
    <property type="entry name" value="Ank_5"/>
    <property type="match status" value="1"/>
</dbReference>
<dbReference type="Proteomes" id="UP000009168">
    <property type="component" value="Unassembled WGS sequence"/>
</dbReference>
<dbReference type="Pfam" id="PF12796">
    <property type="entry name" value="Ank_2"/>
    <property type="match status" value="4"/>
</dbReference>
<dbReference type="Gene3D" id="1.25.40.20">
    <property type="entry name" value="Ankyrin repeat-containing domain"/>
    <property type="match status" value="4"/>
</dbReference>
<keyword evidence="2 3" id="KW-0040">ANK repeat</keyword>
<reference evidence="5" key="1">
    <citation type="journal article" date="2006" name="PLoS Biol.">
        <title>Macronuclear genome sequence of the ciliate Tetrahymena thermophila, a model eukaryote.</title>
        <authorList>
            <person name="Eisen J.A."/>
            <person name="Coyne R.S."/>
            <person name="Wu M."/>
            <person name="Wu D."/>
            <person name="Thiagarajan M."/>
            <person name="Wortman J.R."/>
            <person name="Badger J.H."/>
            <person name="Ren Q."/>
            <person name="Amedeo P."/>
            <person name="Jones K.M."/>
            <person name="Tallon L.J."/>
            <person name="Delcher A.L."/>
            <person name="Salzberg S.L."/>
            <person name="Silva J.C."/>
            <person name="Haas B.J."/>
            <person name="Majoros W.H."/>
            <person name="Farzad M."/>
            <person name="Carlton J.M."/>
            <person name="Smith R.K. Jr."/>
            <person name="Garg J."/>
            <person name="Pearlman R.E."/>
            <person name="Karrer K.M."/>
            <person name="Sun L."/>
            <person name="Manning G."/>
            <person name="Elde N.C."/>
            <person name="Turkewitz A.P."/>
            <person name="Asai D.J."/>
            <person name="Wilkes D.E."/>
            <person name="Wang Y."/>
            <person name="Cai H."/>
            <person name="Collins K."/>
            <person name="Stewart B.A."/>
            <person name="Lee S.R."/>
            <person name="Wilamowska K."/>
            <person name="Weinberg Z."/>
            <person name="Ruzzo W.L."/>
            <person name="Wloga D."/>
            <person name="Gaertig J."/>
            <person name="Frankel J."/>
            <person name="Tsao C.-C."/>
            <person name="Gorovsky M.A."/>
            <person name="Keeling P.J."/>
            <person name="Waller R.F."/>
            <person name="Patron N.J."/>
            <person name="Cherry J.M."/>
            <person name="Stover N.A."/>
            <person name="Krieger C.J."/>
            <person name="del Toro C."/>
            <person name="Ryder H.F."/>
            <person name="Williamson S.C."/>
            <person name="Barbeau R.A."/>
            <person name="Hamilton E.P."/>
            <person name="Orias E."/>
        </authorList>
    </citation>
    <scope>NUCLEOTIDE SEQUENCE [LARGE SCALE GENOMIC DNA]</scope>
    <source>
        <strain evidence="5">SB210</strain>
    </source>
</reference>